<accession>A0AA35T5E7</accession>
<feature type="region of interest" description="Disordered" evidence="5">
    <location>
        <begin position="261"/>
        <end position="284"/>
    </location>
</feature>
<feature type="compositionally biased region" description="Low complexity" evidence="5">
    <location>
        <begin position="261"/>
        <end position="282"/>
    </location>
</feature>
<keyword evidence="2 6" id="KW-0812">Transmembrane</keyword>
<feature type="transmembrane region" description="Helical" evidence="6">
    <location>
        <begin position="229"/>
        <end position="251"/>
    </location>
</feature>
<feature type="transmembrane region" description="Helical" evidence="6">
    <location>
        <begin position="105"/>
        <end position="129"/>
    </location>
</feature>
<comment type="caution">
    <text evidence="7">The sequence shown here is derived from an EMBL/GenBank/DDBJ whole genome shotgun (WGS) entry which is preliminary data.</text>
</comment>
<name>A0AA35T5E7_GEOBA</name>
<dbReference type="InterPro" id="IPR005178">
    <property type="entry name" value="Ostalpha/TMEM184C"/>
</dbReference>
<evidence type="ECO:0000256" key="2">
    <source>
        <dbReference type="ARBA" id="ARBA00022692"/>
    </source>
</evidence>
<organism evidence="7 8">
    <name type="scientific">Geodia barretti</name>
    <name type="common">Barrett's horny sponge</name>
    <dbReference type="NCBI Taxonomy" id="519541"/>
    <lineage>
        <taxon>Eukaryota</taxon>
        <taxon>Metazoa</taxon>
        <taxon>Porifera</taxon>
        <taxon>Demospongiae</taxon>
        <taxon>Heteroscleromorpha</taxon>
        <taxon>Tetractinellida</taxon>
        <taxon>Astrophorina</taxon>
        <taxon>Geodiidae</taxon>
        <taxon>Geodia</taxon>
    </lineage>
</organism>
<keyword evidence="4 6" id="KW-0472">Membrane</keyword>
<evidence type="ECO:0000256" key="5">
    <source>
        <dbReference type="SAM" id="MobiDB-lite"/>
    </source>
</evidence>
<keyword evidence="8" id="KW-1185">Reference proteome</keyword>
<evidence type="ECO:0000313" key="7">
    <source>
        <dbReference type="EMBL" id="CAI8041537.1"/>
    </source>
</evidence>
<evidence type="ECO:0000256" key="4">
    <source>
        <dbReference type="ARBA" id="ARBA00023136"/>
    </source>
</evidence>
<sequence>MATPTVQEPDLPPEPIPRPHLHVWCGRYWRLGLKISVTLLYLFILLVCLPLLVWELFREHAKTTFSAWFVAGIFMLLTLPIFLWGLLQHLLNYSQPHLQKQIIRILWIVPIYSIDSWLGLRFPTTAIYWNTVREVYEAYVLYNFLCYLLNFLQFEHPDLEEKLTLRSPVRHPIPCCCLKPWPGGLRFLRWCKVGVLQYTVIEILTTLIALITELAGVYKEGHFGPDGSYVYLATLNFFSVCIAIHSLLYFYKEPGTSSNPSIPWGSSSQSKQSFSSPFGKQQAVSPDSLAGEAESAPSLMEAVRYGKRGSGAPELPHLCGDVGGCLCTLLYLFPQTLRRPCCC</sequence>
<comment type="subcellular location">
    <subcellularLocation>
        <location evidence="1">Membrane</location>
        <topology evidence="1">Multi-pass membrane protein</topology>
    </subcellularLocation>
</comment>
<dbReference type="PANTHER" id="PTHR23423">
    <property type="entry name" value="ORGANIC SOLUTE TRANSPORTER-RELATED"/>
    <property type="match status" value="1"/>
</dbReference>
<dbReference type="SMART" id="SM01417">
    <property type="entry name" value="Solute_trans_a"/>
    <property type="match status" value="1"/>
</dbReference>
<evidence type="ECO:0000256" key="6">
    <source>
        <dbReference type="SAM" id="Phobius"/>
    </source>
</evidence>
<dbReference type="EMBL" id="CASHTH010003192">
    <property type="protein sequence ID" value="CAI8041537.1"/>
    <property type="molecule type" value="Genomic_DNA"/>
</dbReference>
<reference evidence="7" key="1">
    <citation type="submission" date="2023-03" db="EMBL/GenBank/DDBJ databases">
        <authorList>
            <person name="Steffen K."/>
            <person name="Cardenas P."/>
        </authorList>
    </citation>
    <scope>NUCLEOTIDE SEQUENCE</scope>
</reference>
<feature type="transmembrane region" description="Helical" evidence="6">
    <location>
        <begin position="195"/>
        <end position="217"/>
    </location>
</feature>
<keyword evidence="3 6" id="KW-1133">Transmembrane helix</keyword>
<protein>
    <submittedName>
        <fullName evidence="7">Transmembrane protein 184C</fullName>
    </submittedName>
</protein>
<dbReference type="Proteomes" id="UP001174909">
    <property type="component" value="Unassembled WGS sequence"/>
</dbReference>
<evidence type="ECO:0000256" key="3">
    <source>
        <dbReference type="ARBA" id="ARBA00022989"/>
    </source>
</evidence>
<dbReference type="GO" id="GO:0016020">
    <property type="term" value="C:membrane"/>
    <property type="evidence" value="ECO:0007669"/>
    <property type="project" value="UniProtKB-SubCell"/>
</dbReference>
<feature type="transmembrane region" description="Helical" evidence="6">
    <location>
        <begin position="65"/>
        <end position="84"/>
    </location>
</feature>
<feature type="transmembrane region" description="Helical" evidence="6">
    <location>
        <begin position="31"/>
        <end position="53"/>
    </location>
</feature>
<dbReference type="AlphaFoldDB" id="A0AA35T5E7"/>
<evidence type="ECO:0000256" key="1">
    <source>
        <dbReference type="ARBA" id="ARBA00004141"/>
    </source>
</evidence>
<gene>
    <name evidence="7" type="ORF">GBAR_LOCUS23081</name>
</gene>
<dbReference type="Pfam" id="PF03619">
    <property type="entry name" value="Solute_trans_a"/>
    <property type="match status" value="1"/>
</dbReference>
<proteinExistence type="predicted"/>
<evidence type="ECO:0000313" key="8">
    <source>
        <dbReference type="Proteomes" id="UP001174909"/>
    </source>
</evidence>